<sequence>MDLLRTFDRDAFEYGLAAWSWLGVRGRTPRFATAFGDVFLESLEGWWFLDTVEGSLRLRWSTAVEMYAELESPDGRAEILLQDVVDDAARRGATLRPDEVFAFTPHPAVGGRLSADCVEPVRFELALRLAGRLHEQLRVPASPLLLGHVTAPAASPGDVWSR</sequence>
<dbReference type="Pfam" id="PF08906">
    <property type="entry name" value="T6SS_Tdi1_C"/>
    <property type="match status" value="1"/>
</dbReference>
<gene>
    <name evidence="2" type="ordered locus">Isova_0338</name>
</gene>
<proteinExistence type="predicted"/>
<dbReference type="EMBL" id="CP002810">
    <property type="protein sequence ID" value="AEG43137.1"/>
    <property type="molecule type" value="Genomic_DNA"/>
</dbReference>
<accession>F6FSZ6</accession>
<dbReference type="InterPro" id="IPR015002">
    <property type="entry name" value="T6SS_Tdi1_C"/>
</dbReference>
<protein>
    <recommendedName>
        <fullName evidence="1">T6SS immunity protein Tdi1 C-terminal domain-containing protein</fullName>
    </recommendedName>
</protein>
<dbReference type="AlphaFoldDB" id="F6FSZ6"/>
<name>F6FSZ6_ISOV2</name>
<evidence type="ECO:0000313" key="3">
    <source>
        <dbReference type="Proteomes" id="UP000009236"/>
    </source>
</evidence>
<keyword evidence="3" id="KW-1185">Reference proteome</keyword>
<reference evidence="2 3" key="1">
    <citation type="submission" date="2011-05" db="EMBL/GenBank/DDBJ databases">
        <title>Complete sequence of Isoptericola variabilis 225.</title>
        <authorList>
            <consortium name="US DOE Joint Genome Institute"/>
            <person name="Lucas S."/>
            <person name="Han J."/>
            <person name="Lapidus A."/>
            <person name="Cheng J.-F."/>
            <person name="Goodwin L."/>
            <person name="Pitluck S."/>
            <person name="Peters L."/>
            <person name="Mikhailova N."/>
            <person name="Zeytun A."/>
            <person name="Han C."/>
            <person name="Tapia R."/>
            <person name="Land M."/>
            <person name="Hauser L."/>
            <person name="Kyrpides N."/>
            <person name="Ivanova N."/>
            <person name="Pagani I."/>
            <person name="Siebers A."/>
            <person name="Allgaier M."/>
            <person name="Thelen M."/>
            <person name="Hugenholtz P."/>
            <person name="Gladden J."/>
            <person name="Woyke T."/>
        </authorList>
    </citation>
    <scope>NUCLEOTIDE SEQUENCE [LARGE SCALE GENOMIC DNA]</scope>
    <source>
        <strain evidence="3">225</strain>
    </source>
</reference>
<dbReference type="eggNOG" id="COG5620">
    <property type="taxonomic scope" value="Bacteria"/>
</dbReference>
<dbReference type="Proteomes" id="UP000009236">
    <property type="component" value="Chromosome"/>
</dbReference>
<evidence type="ECO:0000313" key="2">
    <source>
        <dbReference type="EMBL" id="AEG43137.1"/>
    </source>
</evidence>
<dbReference type="STRING" id="743718.Isova_0338"/>
<evidence type="ECO:0000259" key="1">
    <source>
        <dbReference type="Pfam" id="PF08906"/>
    </source>
</evidence>
<dbReference type="RefSeq" id="WP_013837532.1">
    <property type="nucleotide sequence ID" value="NC_015588.1"/>
</dbReference>
<dbReference type="HOGENOM" id="CLU_1694829_0_0_11"/>
<feature type="domain" description="T6SS immunity protein Tdi1 C-terminal" evidence="1">
    <location>
        <begin position="69"/>
        <end position="131"/>
    </location>
</feature>
<organism evidence="3">
    <name type="scientific">Isoptericola variabilis (strain 225)</name>
    <dbReference type="NCBI Taxonomy" id="743718"/>
    <lineage>
        <taxon>Bacteria</taxon>
        <taxon>Bacillati</taxon>
        <taxon>Actinomycetota</taxon>
        <taxon>Actinomycetes</taxon>
        <taxon>Micrococcales</taxon>
        <taxon>Promicromonosporaceae</taxon>
        <taxon>Isoptericola</taxon>
    </lineage>
</organism>
<dbReference type="KEGG" id="iva:Isova_0338"/>